<dbReference type="InterPro" id="IPR012863">
    <property type="entry name" value="DUF1636"/>
</dbReference>
<dbReference type="Proteomes" id="UP000239724">
    <property type="component" value="Unassembled WGS sequence"/>
</dbReference>
<gene>
    <name evidence="1" type="ORF">CCS01_13740</name>
</gene>
<protein>
    <recommendedName>
        <fullName evidence="3">Metal-binding protein</fullName>
    </recommendedName>
</protein>
<accession>A0A2S6NGH1</accession>
<dbReference type="Pfam" id="PF07845">
    <property type="entry name" value="DUF1636"/>
    <property type="match status" value="1"/>
</dbReference>
<dbReference type="EMBL" id="NHRY01000139">
    <property type="protein sequence ID" value="PPQ33728.1"/>
    <property type="molecule type" value="Genomic_DNA"/>
</dbReference>
<evidence type="ECO:0008006" key="3">
    <source>
        <dbReference type="Google" id="ProtNLM"/>
    </source>
</evidence>
<sequence>MTRARLIVCTTCRAGRDLAADETPPGTVLHAELESRLAAGDAPLSLSGVACLANCARGCTAAIAMPGKWTYLLADLTPAQAGDLIDYGAAYVASRSGAVLPSRRPASLRNAILARVPALETLA</sequence>
<dbReference type="CDD" id="cd02980">
    <property type="entry name" value="TRX_Fd_family"/>
    <property type="match status" value="1"/>
</dbReference>
<reference evidence="1 2" key="1">
    <citation type="journal article" date="2018" name="Arch. Microbiol.">
        <title>New insights into the metabolic potential of the phototrophic purple bacterium Rhodopila globiformis DSM 161(T) from its draft genome sequence and evidence for a vanadium-dependent nitrogenase.</title>
        <authorList>
            <person name="Imhoff J.F."/>
            <person name="Rahn T."/>
            <person name="Kunzel S."/>
            <person name="Neulinger S.C."/>
        </authorList>
    </citation>
    <scope>NUCLEOTIDE SEQUENCE [LARGE SCALE GENOMIC DNA]</scope>
    <source>
        <strain evidence="1 2">DSM 161</strain>
    </source>
</reference>
<dbReference type="OrthoDB" id="424426at2"/>
<keyword evidence="2" id="KW-1185">Reference proteome</keyword>
<proteinExistence type="predicted"/>
<dbReference type="RefSeq" id="WP_104519413.1">
    <property type="nucleotide sequence ID" value="NZ_NHRY01000139.1"/>
</dbReference>
<comment type="caution">
    <text evidence="1">The sequence shown here is derived from an EMBL/GenBank/DDBJ whole genome shotgun (WGS) entry which is preliminary data.</text>
</comment>
<organism evidence="1 2">
    <name type="scientific">Rhodopila globiformis</name>
    <name type="common">Rhodopseudomonas globiformis</name>
    <dbReference type="NCBI Taxonomy" id="1071"/>
    <lineage>
        <taxon>Bacteria</taxon>
        <taxon>Pseudomonadati</taxon>
        <taxon>Pseudomonadota</taxon>
        <taxon>Alphaproteobacteria</taxon>
        <taxon>Acetobacterales</taxon>
        <taxon>Acetobacteraceae</taxon>
        <taxon>Rhodopila</taxon>
    </lineage>
</organism>
<name>A0A2S6NGH1_RHOGL</name>
<evidence type="ECO:0000313" key="1">
    <source>
        <dbReference type="EMBL" id="PPQ33728.1"/>
    </source>
</evidence>
<evidence type="ECO:0000313" key="2">
    <source>
        <dbReference type="Proteomes" id="UP000239724"/>
    </source>
</evidence>
<dbReference type="AlphaFoldDB" id="A0A2S6NGH1"/>